<dbReference type="EMBL" id="AGNK02004213">
    <property type="status" value="NOT_ANNOTATED_CDS"/>
    <property type="molecule type" value="Genomic_DNA"/>
</dbReference>
<sequence length="70" mass="7968">MGPRLGCTARFSVCWKKTLCSVPKEIRKGLNSLIILISWEVWKHMNSCVFENARPSISLLLETLADEISF</sequence>
<accession>K3YEL3</accession>
<dbReference type="EnsemblPlants" id="KQK96608">
    <property type="protein sequence ID" value="KQK96608"/>
    <property type="gene ID" value="SETIT_012678mg"/>
</dbReference>
<dbReference type="InParanoid" id="K3YEL3"/>
<dbReference type="HOGENOM" id="CLU_2762642_0_0_1"/>
<reference evidence="2" key="1">
    <citation type="journal article" date="2012" name="Nat. Biotechnol.">
        <title>Reference genome sequence of the model plant Setaria.</title>
        <authorList>
            <person name="Bennetzen J.L."/>
            <person name="Schmutz J."/>
            <person name="Wang H."/>
            <person name="Percifield R."/>
            <person name="Hawkins J."/>
            <person name="Pontaroli A.C."/>
            <person name="Estep M."/>
            <person name="Feng L."/>
            <person name="Vaughn J.N."/>
            <person name="Grimwood J."/>
            <person name="Jenkins J."/>
            <person name="Barry K."/>
            <person name="Lindquist E."/>
            <person name="Hellsten U."/>
            <person name="Deshpande S."/>
            <person name="Wang X."/>
            <person name="Wu X."/>
            <person name="Mitros T."/>
            <person name="Triplett J."/>
            <person name="Yang X."/>
            <person name="Ye C.Y."/>
            <person name="Mauro-Herrera M."/>
            <person name="Wang L."/>
            <person name="Li P."/>
            <person name="Sharma M."/>
            <person name="Sharma R."/>
            <person name="Ronald P.C."/>
            <person name="Panaud O."/>
            <person name="Kellogg E.A."/>
            <person name="Brutnell T.P."/>
            <person name="Doust A.N."/>
            <person name="Tuskan G.A."/>
            <person name="Rokhsar D."/>
            <person name="Devos K.M."/>
        </authorList>
    </citation>
    <scope>NUCLEOTIDE SEQUENCE [LARGE SCALE GENOMIC DNA]</scope>
    <source>
        <strain evidence="2">cv. Yugu1</strain>
    </source>
</reference>
<evidence type="ECO:0000313" key="1">
    <source>
        <dbReference type="EnsemblPlants" id="KQK96608"/>
    </source>
</evidence>
<dbReference type="Proteomes" id="UP000004995">
    <property type="component" value="Unassembled WGS sequence"/>
</dbReference>
<protein>
    <submittedName>
        <fullName evidence="1">Uncharacterized protein</fullName>
    </submittedName>
</protein>
<evidence type="ECO:0000313" key="2">
    <source>
        <dbReference type="Proteomes" id="UP000004995"/>
    </source>
</evidence>
<dbReference type="AlphaFoldDB" id="K3YEL3"/>
<name>K3YEL3_SETIT</name>
<proteinExistence type="predicted"/>
<dbReference type="Gramene" id="KQK96608">
    <property type="protein sequence ID" value="KQK96608"/>
    <property type="gene ID" value="SETIT_012678mg"/>
</dbReference>
<dbReference type="OMA" id="PRSACKG"/>
<organism evidence="1 2">
    <name type="scientific">Setaria italica</name>
    <name type="common">Foxtail millet</name>
    <name type="synonym">Panicum italicum</name>
    <dbReference type="NCBI Taxonomy" id="4555"/>
    <lineage>
        <taxon>Eukaryota</taxon>
        <taxon>Viridiplantae</taxon>
        <taxon>Streptophyta</taxon>
        <taxon>Embryophyta</taxon>
        <taxon>Tracheophyta</taxon>
        <taxon>Spermatophyta</taxon>
        <taxon>Magnoliopsida</taxon>
        <taxon>Liliopsida</taxon>
        <taxon>Poales</taxon>
        <taxon>Poaceae</taxon>
        <taxon>PACMAD clade</taxon>
        <taxon>Panicoideae</taxon>
        <taxon>Panicodae</taxon>
        <taxon>Paniceae</taxon>
        <taxon>Cenchrinae</taxon>
        <taxon>Setaria</taxon>
    </lineage>
</organism>
<keyword evidence="2" id="KW-1185">Reference proteome</keyword>
<reference evidence="1" key="2">
    <citation type="submission" date="2018-08" db="UniProtKB">
        <authorList>
            <consortium name="EnsemblPlants"/>
        </authorList>
    </citation>
    <scope>IDENTIFICATION</scope>
    <source>
        <strain evidence="1">Yugu1</strain>
    </source>
</reference>